<accession>A0A7K1UVD2</accession>
<gene>
    <name evidence="3" type="ORF">GPX89_13780</name>
</gene>
<evidence type="ECO:0000313" key="4">
    <source>
        <dbReference type="Proteomes" id="UP000466794"/>
    </source>
</evidence>
<comment type="caution">
    <text evidence="3">The sequence shown here is derived from an EMBL/GenBank/DDBJ whole genome shotgun (WGS) entry which is preliminary data.</text>
</comment>
<dbReference type="RefSeq" id="WP_157387831.1">
    <property type="nucleotide sequence ID" value="NZ_WRPP01000002.1"/>
</dbReference>
<dbReference type="InterPro" id="IPR027598">
    <property type="entry name" value="Amphi-Trp_dom"/>
</dbReference>
<dbReference type="AlphaFoldDB" id="A0A7K1UVD2"/>
<proteinExistence type="predicted"/>
<evidence type="ECO:0000256" key="1">
    <source>
        <dbReference type="SAM" id="MobiDB-lite"/>
    </source>
</evidence>
<name>A0A7K1UVD2_9NOCA</name>
<feature type="compositionally biased region" description="Acidic residues" evidence="1">
    <location>
        <begin position="87"/>
        <end position="103"/>
    </location>
</feature>
<dbReference type="Proteomes" id="UP000466794">
    <property type="component" value="Unassembled WGS sequence"/>
</dbReference>
<feature type="region of interest" description="Disordered" evidence="1">
    <location>
        <begin position="73"/>
        <end position="103"/>
    </location>
</feature>
<protein>
    <recommendedName>
        <fullName evidence="2">Amphi-Trp domain-containing protein</fullName>
    </recommendedName>
</protein>
<keyword evidence="4" id="KW-1185">Reference proteome</keyword>
<dbReference type="EMBL" id="WRPP01000002">
    <property type="protein sequence ID" value="MVU78310.1"/>
    <property type="molecule type" value="Genomic_DNA"/>
</dbReference>
<organism evidence="3 4">
    <name type="scientific">Nocardia terrae</name>
    <dbReference type="NCBI Taxonomy" id="2675851"/>
    <lineage>
        <taxon>Bacteria</taxon>
        <taxon>Bacillati</taxon>
        <taxon>Actinomycetota</taxon>
        <taxon>Actinomycetes</taxon>
        <taxon>Mycobacteriales</taxon>
        <taxon>Nocardiaceae</taxon>
        <taxon>Nocardia</taxon>
    </lineage>
</organism>
<evidence type="ECO:0000313" key="3">
    <source>
        <dbReference type="EMBL" id="MVU78310.1"/>
    </source>
</evidence>
<feature type="domain" description="Amphi-Trp" evidence="2">
    <location>
        <begin position="2"/>
        <end position="64"/>
    </location>
</feature>
<sequence>MTHHKIYEAHRILDRVELADQLRALADELDAGGVITYGSDGDAGTLALPDKLRGALKITRSGPGDHIKIVARLRFPDPESGTGTPDTDGDPADADWEIDDPYA</sequence>
<evidence type="ECO:0000259" key="2">
    <source>
        <dbReference type="Pfam" id="PF20068"/>
    </source>
</evidence>
<reference evidence="3 4" key="1">
    <citation type="submission" date="2019-12" db="EMBL/GenBank/DDBJ databases">
        <title>Nocardia sp. nov. ET3-3 isolated from soil.</title>
        <authorList>
            <person name="Kanchanasin P."/>
            <person name="Tanasupawat S."/>
            <person name="Yuki M."/>
            <person name="Kudo T."/>
        </authorList>
    </citation>
    <scope>NUCLEOTIDE SEQUENCE [LARGE SCALE GENOMIC DNA]</scope>
    <source>
        <strain evidence="3 4">ET3-3</strain>
    </source>
</reference>
<dbReference type="Pfam" id="PF20068">
    <property type="entry name" value="Amphi-Trp"/>
    <property type="match status" value="1"/>
</dbReference>